<reference evidence="2 3" key="1">
    <citation type="submission" date="2019-11" db="EMBL/GenBank/DDBJ databases">
        <title>Whole genome sequence of Oryza granulata.</title>
        <authorList>
            <person name="Li W."/>
        </authorList>
    </citation>
    <scope>NUCLEOTIDE SEQUENCE [LARGE SCALE GENOMIC DNA]</scope>
    <source>
        <strain evidence="3">cv. Menghai</strain>
        <tissue evidence="2">Leaf</tissue>
    </source>
</reference>
<keyword evidence="1" id="KW-0472">Membrane</keyword>
<protein>
    <submittedName>
        <fullName evidence="2">Uncharacterized protein</fullName>
    </submittedName>
</protein>
<organism evidence="2 3">
    <name type="scientific">Oryza meyeriana var. granulata</name>
    <dbReference type="NCBI Taxonomy" id="110450"/>
    <lineage>
        <taxon>Eukaryota</taxon>
        <taxon>Viridiplantae</taxon>
        <taxon>Streptophyta</taxon>
        <taxon>Embryophyta</taxon>
        <taxon>Tracheophyta</taxon>
        <taxon>Spermatophyta</taxon>
        <taxon>Magnoliopsida</taxon>
        <taxon>Liliopsida</taxon>
        <taxon>Poales</taxon>
        <taxon>Poaceae</taxon>
        <taxon>BOP clade</taxon>
        <taxon>Oryzoideae</taxon>
        <taxon>Oryzeae</taxon>
        <taxon>Oryzinae</taxon>
        <taxon>Oryza</taxon>
        <taxon>Oryza meyeriana</taxon>
    </lineage>
</organism>
<evidence type="ECO:0000313" key="3">
    <source>
        <dbReference type="Proteomes" id="UP000479710"/>
    </source>
</evidence>
<sequence>MGVFAAIFSGVIDSCIVVTSILSLRPRRRTACGEANRALGAIPPRGARANEPRAVRPTARLVQFHRVGCIWGDYELDKIP</sequence>
<dbReference type="Proteomes" id="UP000479710">
    <property type="component" value="Unassembled WGS sequence"/>
</dbReference>
<evidence type="ECO:0000313" key="2">
    <source>
        <dbReference type="EMBL" id="KAF0920562.1"/>
    </source>
</evidence>
<proteinExistence type="predicted"/>
<gene>
    <name evidence="2" type="ORF">E2562_035671</name>
</gene>
<evidence type="ECO:0000256" key="1">
    <source>
        <dbReference type="SAM" id="Phobius"/>
    </source>
</evidence>
<feature type="transmembrane region" description="Helical" evidence="1">
    <location>
        <begin position="6"/>
        <end position="24"/>
    </location>
</feature>
<name>A0A6G1E7W4_9ORYZ</name>
<keyword evidence="1" id="KW-1133">Transmembrane helix</keyword>
<dbReference type="AlphaFoldDB" id="A0A6G1E7W4"/>
<keyword evidence="1" id="KW-0812">Transmembrane</keyword>
<comment type="caution">
    <text evidence="2">The sequence shown here is derived from an EMBL/GenBank/DDBJ whole genome shotgun (WGS) entry which is preliminary data.</text>
</comment>
<keyword evidence="3" id="KW-1185">Reference proteome</keyword>
<accession>A0A6G1E7W4</accession>
<dbReference type="EMBL" id="SPHZ02000005">
    <property type="protein sequence ID" value="KAF0920562.1"/>
    <property type="molecule type" value="Genomic_DNA"/>
</dbReference>